<name>A0A4Y9SBN9_9BURK</name>
<gene>
    <name evidence="2" type="ORF">E4L96_14110</name>
</gene>
<evidence type="ECO:0000313" key="2">
    <source>
        <dbReference type="EMBL" id="TFW17689.1"/>
    </source>
</evidence>
<dbReference type="Proteomes" id="UP000298438">
    <property type="component" value="Unassembled WGS sequence"/>
</dbReference>
<organism evidence="2 3">
    <name type="scientific">Zemynaea arenosa</name>
    <dbReference type="NCBI Taxonomy" id="2561931"/>
    <lineage>
        <taxon>Bacteria</taxon>
        <taxon>Pseudomonadati</taxon>
        <taxon>Pseudomonadota</taxon>
        <taxon>Betaproteobacteria</taxon>
        <taxon>Burkholderiales</taxon>
        <taxon>Oxalobacteraceae</taxon>
        <taxon>Telluria group</taxon>
        <taxon>Zemynaea</taxon>
    </lineage>
</organism>
<proteinExistence type="predicted"/>
<comment type="caution">
    <text evidence="2">The sequence shown here is derived from an EMBL/GenBank/DDBJ whole genome shotgun (WGS) entry which is preliminary data.</text>
</comment>
<dbReference type="Gene3D" id="1.25.40.10">
    <property type="entry name" value="Tetratricopeptide repeat domain"/>
    <property type="match status" value="1"/>
</dbReference>
<dbReference type="Pfam" id="PF13432">
    <property type="entry name" value="TPR_16"/>
    <property type="match status" value="1"/>
</dbReference>
<keyword evidence="1" id="KW-0802">TPR repeat</keyword>
<sequence>MQAYLRSPAFTSFLREHGPVRGLIAALYTKGELRLDYDATVTRPAAGTYAARSGNCMSLVLMTAAFARALNLDITFQSVLVDETWTRNGTLYLASTHVNLVLGKREWDVIRASDASDSLVVDFLPPEDMTGYRTVPLPEAALVALYLNNRAAEALAAGRVDDAYWWARAAVLKDPRVATVYNTLGVIYTRHGNPELAERSLRTALQHEPGSLVAMQNLVPVLRQLGRVGEADALAARAAALHPEPPFYFFDQGRAAADRGDWQRARDLFARETRRAPWYHEFHFWLAVASYQLGDTRAARAELERAFDTSTSTEARNRYAAKLNHLRAGAHGRQGS</sequence>
<dbReference type="SMART" id="SM00028">
    <property type="entry name" value="TPR"/>
    <property type="match status" value="2"/>
</dbReference>
<dbReference type="InterPro" id="IPR019734">
    <property type="entry name" value="TPR_rpt"/>
</dbReference>
<reference evidence="2 3" key="1">
    <citation type="submission" date="2019-03" db="EMBL/GenBank/DDBJ databases">
        <title>Draft Genome Sequence of Massilia arenosa sp. nov., a Novel Massilia Species Isolated from a Sandy-loam Maize Soil.</title>
        <authorList>
            <person name="Raths R."/>
            <person name="Peta V."/>
            <person name="Bucking H."/>
        </authorList>
    </citation>
    <scope>NUCLEOTIDE SEQUENCE [LARGE SCALE GENOMIC DNA]</scope>
    <source>
        <strain evidence="2 3">MC02</strain>
    </source>
</reference>
<accession>A0A4Y9SBN9</accession>
<dbReference type="AlphaFoldDB" id="A0A4Y9SBN9"/>
<dbReference type="PROSITE" id="PS50005">
    <property type="entry name" value="TPR"/>
    <property type="match status" value="1"/>
</dbReference>
<dbReference type="SUPFAM" id="SSF48452">
    <property type="entry name" value="TPR-like"/>
    <property type="match status" value="1"/>
</dbReference>
<dbReference type="OrthoDB" id="5801251at2"/>
<dbReference type="InterPro" id="IPR011990">
    <property type="entry name" value="TPR-like_helical_dom_sf"/>
</dbReference>
<protein>
    <submittedName>
        <fullName evidence="2">Tetratricopeptide repeat protein</fullName>
    </submittedName>
</protein>
<evidence type="ECO:0000256" key="1">
    <source>
        <dbReference type="PROSITE-ProRule" id="PRU00339"/>
    </source>
</evidence>
<feature type="repeat" description="TPR" evidence="1">
    <location>
        <begin position="178"/>
        <end position="211"/>
    </location>
</feature>
<dbReference type="EMBL" id="SPVF01000178">
    <property type="protein sequence ID" value="TFW17689.1"/>
    <property type="molecule type" value="Genomic_DNA"/>
</dbReference>
<keyword evidence="3" id="KW-1185">Reference proteome</keyword>
<evidence type="ECO:0000313" key="3">
    <source>
        <dbReference type="Proteomes" id="UP000298438"/>
    </source>
</evidence>